<feature type="compositionally biased region" description="Basic residues" evidence="1">
    <location>
        <begin position="794"/>
        <end position="805"/>
    </location>
</feature>
<dbReference type="InterPro" id="IPR001660">
    <property type="entry name" value="SAM"/>
</dbReference>
<feature type="compositionally biased region" description="Polar residues" evidence="1">
    <location>
        <begin position="90"/>
        <end position="109"/>
    </location>
</feature>
<protein>
    <recommendedName>
        <fullName evidence="2">SAM domain-containing protein</fullName>
    </recommendedName>
</protein>
<feature type="compositionally biased region" description="Polar residues" evidence="1">
    <location>
        <begin position="346"/>
        <end position="413"/>
    </location>
</feature>
<feature type="region of interest" description="Disordered" evidence="1">
    <location>
        <begin position="90"/>
        <end position="110"/>
    </location>
</feature>
<feature type="region of interest" description="Disordered" evidence="1">
    <location>
        <begin position="771"/>
        <end position="810"/>
    </location>
</feature>
<evidence type="ECO:0000259" key="2">
    <source>
        <dbReference type="SMART" id="SM00454"/>
    </source>
</evidence>
<reference evidence="3 4" key="1">
    <citation type="submission" date="2024-04" db="EMBL/GenBank/DDBJ databases">
        <authorList>
            <consortium name="Genoscope - CEA"/>
            <person name="William W."/>
        </authorList>
    </citation>
    <scope>NUCLEOTIDE SEQUENCE [LARGE SCALE GENOMIC DNA]</scope>
</reference>
<dbReference type="AlphaFoldDB" id="A0AAV2H4R7"/>
<dbReference type="EMBL" id="CAXITT010000032">
    <property type="protein sequence ID" value="CAL1528403.1"/>
    <property type="molecule type" value="Genomic_DNA"/>
</dbReference>
<feature type="region of interest" description="Disordered" evidence="1">
    <location>
        <begin position="433"/>
        <end position="538"/>
    </location>
</feature>
<dbReference type="SUPFAM" id="SSF47769">
    <property type="entry name" value="SAM/Pointed domain"/>
    <property type="match status" value="1"/>
</dbReference>
<evidence type="ECO:0000313" key="4">
    <source>
        <dbReference type="Proteomes" id="UP001497497"/>
    </source>
</evidence>
<evidence type="ECO:0000313" key="3">
    <source>
        <dbReference type="EMBL" id="CAL1528403.1"/>
    </source>
</evidence>
<dbReference type="Pfam" id="PF07647">
    <property type="entry name" value="SAM_2"/>
    <property type="match status" value="1"/>
</dbReference>
<feature type="region of interest" description="Disordered" evidence="1">
    <location>
        <begin position="141"/>
        <end position="192"/>
    </location>
</feature>
<evidence type="ECO:0000256" key="1">
    <source>
        <dbReference type="SAM" id="MobiDB-lite"/>
    </source>
</evidence>
<feature type="compositionally biased region" description="Polar residues" evidence="1">
    <location>
        <begin position="150"/>
        <end position="187"/>
    </location>
</feature>
<keyword evidence="4" id="KW-1185">Reference proteome</keyword>
<feature type="region of interest" description="Disordered" evidence="1">
    <location>
        <begin position="58"/>
        <end position="78"/>
    </location>
</feature>
<feature type="compositionally biased region" description="Polar residues" evidence="1">
    <location>
        <begin position="497"/>
        <end position="525"/>
    </location>
</feature>
<gene>
    <name evidence="3" type="ORF">GSLYS_00002573001</name>
</gene>
<dbReference type="SMART" id="SM00454">
    <property type="entry name" value="SAM"/>
    <property type="match status" value="1"/>
</dbReference>
<dbReference type="Gene3D" id="1.10.150.50">
    <property type="entry name" value="Transcription Factor, Ets-1"/>
    <property type="match status" value="1"/>
</dbReference>
<name>A0AAV2H4R7_LYMST</name>
<feature type="region of interest" description="Disordered" evidence="1">
    <location>
        <begin position="328"/>
        <end position="420"/>
    </location>
</feature>
<feature type="compositionally biased region" description="Polar residues" evidence="1">
    <location>
        <begin position="58"/>
        <end position="70"/>
    </location>
</feature>
<feature type="domain" description="SAM" evidence="2">
    <location>
        <begin position="909"/>
        <end position="973"/>
    </location>
</feature>
<feature type="region of interest" description="Disordered" evidence="1">
    <location>
        <begin position="584"/>
        <end position="698"/>
    </location>
</feature>
<feature type="compositionally biased region" description="Polar residues" evidence="1">
    <location>
        <begin position="438"/>
        <end position="447"/>
    </location>
</feature>
<dbReference type="CDD" id="cd09487">
    <property type="entry name" value="SAM_superfamily"/>
    <property type="match status" value="1"/>
</dbReference>
<dbReference type="InterPro" id="IPR013761">
    <property type="entry name" value="SAM/pointed_sf"/>
</dbReference>
<feature type="compositionally biased region" description="Polar residues" evidence="1">
    <location>
        <begin position="783"/>
        <end position="793"/>
    </location>
</feature>
<proteinExistence type="predicted"/>
<dbReference type="Proteomes" id="UP001497497">
    <property type="component" value="Unassembled WGS sequence"/>
</dbReference>
<feature type="compositionally biased region" description="Low complexity" evidence="1">
    <location>
        <begin position="450"/>
        <end position="462"/>
    </location>
</feature>
<feature type="compositionally biased region" description="Polar residues" evidence="1">
    <location>
        <begin position="607"/>
        <end position="625"/>
    </location>
</feature>
<sequence>MPGRLGNSGHASPGPQVLSAQDRPVPAARRNTHLVHKSITDQLASGAVDIDDIYQRGQFNSFNQSPNNPGSKIPAQGYPQEVRRGNDVMSSATYRAQPQPQKPVSTVRPQSAMAIRSPNVHKSGTVDRPPSSLGVAWGTSAGIFDGGSGRQPNVTNGDRMSSVNTQGTQDTRPTTGYGGSQQPSNRVPNGHLTSDDHNDLMFPIHQKSRSFGDGVTVGTAAAHNGYDHVDKAYHKPATRYAGVSHLDYDSNLTNGHRDLLRQDGQPMGRLQPQPMKSPTAYNHILKTPQGRENLAFVHDDNNMGTLATSTNTTNNELRSAWQRLYGSRPEPVSLSREPSVDDTHSRNTPTVDSNARFQTGQNNQASPAYSRANPNTQPPTRRNSNVISTPISNRRPSSGSIGAQQPTSSSQDGGKTDFRYGSTLSLSQQQILPGRVSPTGQSSSNPDPVSGVSSSNQLSSYSTTNRNLSTFKPEKEKPGQQFVDPAIGPAAKYPDTPIQSSRKLSPSNLHGQNLAKPTSRPSSASPLFHGQRLRSNSSNSVDTIEFNVGYNLPHGISRGHNKGSAFLESEDDLGDEYSLQPLDSIFDFPDADSENGSATPRLPDLSPNVTPRGSGRSTPANVSNSRFKHASPVTSGGQRSPPKTPDLLRAGQSLRSAPVARVPDSKGRTQSNSQVKDDKRFLNSRNLDLGGPPGGRHLLTEYTRSRSLEDVRESGNESTISFDIENTMLTVEPSDQSEMGTLRSFKSTSVRAQLNRLEGMYSRVLQTLEETANESKTRRRWSIGSSDTSSLRQPQRHSRHGRSSAHKLGGRDVKAINKRFQRLESHVITLARSVAHLSSEIRTQSTMTREIENVKREINELKQDKHAAAPSSGHATVGSSPHLNDSEKYRYWSPFFANPRRVGKLTRFFGQEPPLLELFLKKLGYEKFLKNFETQHIGMIELPYMTEDRLESIGIPMGPRLRILQEAQICVRKGDFDIYFV</sequence>
<accession>A0AAV2H4R7</accession>
<feature type="region of interest" description="Disordered" evidence="1">
    <location>
        <begin position="1"/>
        <end position="27"/>
    </location>
</feature>
<comment type="caution">
    <text evidence="3">The sequence shown here is derived from an EMBL/GenBank/DDBJ whole genome shotgun (WGS) entry which is preliminary data.</text>
</comment>
<organism evidence="3 4">
    <name type="scientific">Lymnaea stagnalis</name>
    <name type="common">Great pond snail</name>
    <name type="synonym">Helix stagnalis</name>
    <dbReference type="NCBI Taxonomy" id="6523"/>
    <lineage>
        <taxon>Eukaryota</taxon>
        <taxon>Metazoa</taxon>
        <taxon>Spiralia</taxon>
        <taxon>Lophotrochozoa</taxon>
        <taxon>Mollusca</taxon>
        <taxon>Gastropoda</taxon>
        <taxon>Heterobranchia</taxon>
        <taxon>Euthyneura</taxon>
        <taxon>Panpulmonata</taxon>
        <taxon>Hygrophila</taxon>
        <taxon>Lymnaeoidea</taxon>
        <taxon>Lymnaeidae</taxon>
        <taxon>Lymnaea</taxon>
    </lineage>
</organism>